<dbReference type="NCBIfam" id="NF047864">
    <property type="entry name" value="CBU_0592_membra"/>
    <property type="match status" value="1"/>
</dbReference>
<dbReference type="EMBL" id="FNNP01000009">
    <property type="protein sequence ID" value="SDX67849.1"/>
    <property type="molecule type" value="Genomic_DNA"/>
</dbReference>
<organism evidence="3 4">
    <name type="scientific">Ruegeria halocynthiae</name>
    <dbReference type="NCBI Taxonomy" id="985054"/>
    <lineage>
        <taxon>Bacteria</taxon>
        <taxon>Pseudomonadati</taxon>
        <taxon>Pseudomonadota</taxon>
        <taxon>Alphaproteobacteria</taxon>
        <taxon>Rhodobacterales</taxon>
        <taxon>Roseobacteraceae</taxon>
        <taxon>Ruegeria</taxon>
    </lineage>
</organism>
<accession>A0A1H3DQB2</accession>
<keyword evidence="1" id="KW-1133">Transmembrane helix</keyword>
<protein>
    <recommendedName>
        <fullName evidence="2">CBU-0592-like domain-containing protein</fullName>
    </recommendedName>
</protein>
<sequence length="90" mass="10061">MEAFLTSLTFVDAIGSIGALIVVAAYFATQMRMMNSEDLTFPVLNLLGSILIVYSLLHNFNLASMLIEGFWIIISVIGIIQHFRLRRAPE</sequence>
<evidence type="ECO:0000256" key="1">
    <source>
        <dbReference type="SAM" id="Phobius"/>
    </source>
</evidence>
<feature type="domain" description="CBU-0592-like" evidence="2">
    <location>
        <begin position="11"/>
        <end position="86"/>
    </location>
</feature>
<keyword evidence="1" id="KW-0812">Transmembrane</keyword>
<feature type="transmembrane region" description="Helical" evidence="1">
    <location>
        <begin position="6"/>
        <end position="27"/>
    </location>
</feature>
<feature type="transmembrane region" description="Helical" evidence="1">
    <location>
        <begin position="39"/>
        <end position="57"/>
    </location>
</feature>
<keyword evidence="4" id="KW-1185">Reference proteome</keyword>
<evidence type="ECO:0000259" key="2">
    <source>
        <dbReference type="Pfam" id="PF26604"/>
    </source>
</evidence>
<keyword evidence="1" id="KW-0472">Membrane</keyword>
<dbReference type="STRING" id="985054.SAMN05444358_10918"/>
<dbReference type="Pfam" id="PF26604">
    <property type="entry name" value="CBU_0592"/>
    <property type="match status" value="1"/>
</dbReference>
<dbReference type="AlphaFoldDB" id="A0A1H3DQB2"/>
<evidence type="ECO:0000313" key="3">
    <source>
        <dbReference type="EMBL" id="SDX67849.1"/>
    </source>
</evidence>
<gene>
    <name evidence="3" type="ORF">SAMN05444358_10918</name>
</gene>
<proteinExistence type="predicted"/>
<dbReference type="Proteomes" id="UP000183400">
    <property type="component" value="Unassembled WGS sequence"/>
</dbReference>
<reference evidence="4" key="1">
    <citation type="submission" date="2016-10" db="EMBL/GenBank/DDBJ databases">
        <authorList>
            <person name="Varghese N."/>
            <person name="Submissions S."/>
        </authorList>
    </citation>
    <scope>NUCLEOTIDE SEQUENCE [LARGE SCALE GENOMIC DNA]</scope>
    <source>
        <strain evidence="4">DSM 27839</strain>
    </source>
</reference>
<name>A0A1H3DQB2_9RHOB</name>
<dbReference type="OrthoDB" id="7273604at2"/>
<dbReference type="InterPro" id="IPR058058">
    <property type="entry name" value="CBU_0592-like"/>
</dbReference>
<evidence type="ECO:0000313" key="4">
    <source>
        <dbReference type="Proteomes" id="UP000183400"/>
    </source>
</evidence>
<dbReference type="RefSeq" id="WP_074738344.1">
    <property type="nucleotide sequence ID" value="NZ_FNNP01000009.1"/>
</dbReference>
<feature type="transmembrane region" description="Helical" evidence="1">
    <location>
        <begin position="63"/>
        <end position="83"/>
    </location>
</feature>